<proteinExistence type="predicted"/>
<evidence type="ECO:0000313" key="2">
    <source>
        <dbReference type="Proteomes" id="UP000029223"/>
    </source>
</evidence>
<evidence type="ECO:0000313" key="1">
    <source>
        <dbReference type="EMBL" id="GAL24267.1"/>
    </source>
</evidence>
<dbReference type="InterPro" id="IPR010297">
    <property type="entry name" value="DUF900_hydrolase"/>
</dbReference>
<keyword evidence="2" id="KW-1185">Reference proteome</keyword>
<comment type="caution">
    <text evidence="1">The sequence shown here is derived from an EMBL/GenBank/DDBJ whole genome shotgun (WGS) entry which is preliminary data.</text>
</comment>
<gene>
    <name evidence="1" type="ORF">JCM19239_3970</name>
</gene>
<sequence length="338" mass="38506">MLFITNRIPIQSARSKKNRKIAFNTQNTDVSKWLYFCERRGEGEYVEILSTSLFAKLKALPNETQILFYLHGFNNNMEPEVFERSAKLQALLDKQQPGLALVVPIIWPCDDDHPAAIVDDYWDDQKAADYSGLAFARLFHKFDVWRRKVEQQKFPCLKRMNVLAHSMGNRVLKSAMSSWVNDERLGGMPLLFRNVFMVAADVENHCFEQDGRHILDSAKNVLVFYASDDLAMSASKVANLKHAAASRRLGMTGPEHLNALPKHVYEFDCDSFNQRFDYPMGHTYFLTDNQGNSSPVISCIISAMRSGRVEGECSQILEMTEVPDPKQTIPTRSENVTV</sequence>
<dbReference type="Pfam" id="PF05990">
    <property type="entry name" value="DUF900"/>
    <property type="match status" value="1"/>
</dbReference>
<reference evidence="2" key="1">
    <citation type="submission" date="2014-09" db="EMBL/GenBank/DDBJ databases">
        <title>Vibrio variabilis JCM 19239. (C206) whole genome shotgun sequence.</title>
        <authorList>
            <person name="Sawabe T."/>
            <person name="Meirelles P."/>
            <person name="Nakanishi M."/>
            <person name="Sayaka M."/>
            <person name="Hattori M."/>
            <person name="Ohkuma M."/>
        </authorList>
    </citation>
    <scope>NUCLEOTIDE SEQUENCE [LARGE SCALE GENOMIC DNA]</scope>
    <source>
        <strain evidence="2">JCM 19239</strain>
    </source>
</reference>
<protein>
    <recommendedName>
        <fullName evidence="3">Alpha/beta hydrolase</fullName>
    </recommendedName>
</protein>
<dbReference type="EMBL" id="BBMS01000003">
    <property type="protein sequence ID" value="GAL24267.1"/>
    <property type="molecule type" value="Genomic_DNA"/>
</dbReference>
<organism evidence="1 2">
    <name type="scientific">Vibrio variabilis</name>
    <dbReference type="NCBI Taxonomy" id="990271"/>
    <lineage>
        <taxon>Bacteria</taxon>
        <taxon>Pseudomonadati</taxon>
        <taxon>Pseudomonadota</taxon>
        <taxon>Gammaproteobacteria</taxon>
        <taxon>Vibrionales</taxon>
        <taxon>Vibrionaceae</taxon>
        <taxon>Vibrio</taxon>
    </lineage>
</organism>
<dbReference type="Proteomes" id="UP000029223">
    <property type="component" value="Unassembled WGS sequence"/>
</dbReference>
<name>A0ABQ0J648_9VIBR</name>
<accession>A0ABQ0J648</accession>
<evidence type="ECO:0008006" key="3">
    <source>
        <dbReference type="Google" id="ProtNLM"/>
    </source>
</evidence>